<dbReference type="PANTHER" id="PTHR48073">
    <property type="entry name" value="O-SUCCINYLBENZOATE SYNTHASE-RELATED"/>
    <property type="match status" value="1"/>
</dbReference>
<dbReference type="SFLD" id="SFLDS00001">
    <property type="entry name" value="Enolase"/>
    <property type="match status" value="1"/>
</dbReference>
<dbReference type="GO" id="GO:0016854">
    <property type="term" value="F:racemase and epimerase activity"/>
    <property type="evidence" value="ECO:0007669"/>
    <property type="project" value="UniProtKB-ARBA"/>
</dbReference>
<dbReference type="Gene3D" id="3.20.20.120">
    <property type="entry name" value="Enolase-like C-terminal domain"/>
    <property type="match status" value="1"/>
</dbReference>
<dbReference type="SUPFAM" id="SSF51604">
    <property type="entry name" value="Enolase C-terminal domain-like"/>
    <property type="match status" value="1"/>
</dbReference>
<dbReference type="PROSITE" id="PS00909">
    <property type="entry name" value="MR_MLE_2"/>
    <property type="match status" value="1"/>
</dbReference>
<dbReference type="SUPFAM" id="SSF54826">
    <property type="entry name" value="Enolase N-terminal domain-like"/>
    <property type="match status" value="1"/>
</dbReference>
<gene>
    <name evidence="5" type="ORF">H8E19_17225</name>
</gene>
<dbReference type="InterPro" id="IPR036849">
    <property type="entry name" value="Enolase-like_C_sf"/>
</dbReference>
<sequence>MDERISGISALRTRLPLIRPYHLSLVTLDHFESILVRIQTNGKEGFGETTHVPGYFHETPEDAWHLIEKWAPEIIARDPQSVLREISETERPLSFAVTPLITALEELIHTSIKTGRGKVRLPLMGVVQGETTEELIADTEKLQDSGFRTLKFKVGFDVDQDLNRLRAVQKALMAGVQIRVDANQGYSFDQAERFLKDLDPEGIELLEQPLVTDAWEEMSRLALLRTAPLMLDEAIVSEADLDRAIETGCAQAVKFKLMKCGSLAELARLIKKARSAGLKVIVGNGVALDIGCRHEALVLHETGLTEDAGEMNGFLKCKEQGLDPAIEIEDGHILVPDGQPKVCWDVLSRFAVQERVWGRIES</sequence>
<dbReference type="Proteomes" id="UP000650524">
    <property type="component" value="Unassembled WGS sequence"/>
</dbReference>
<dbReference type="Pfam" id="PF02746">
    <property type="entry name" value="MR_MLE_N"/>
    <property type="match status" value="1"/>
</dbReference>
<keyword evidence="2" id="KW-0479">Metal-binding</keyword>
<dbReference type="PANTHER" id="PTHR48073:SF2">
    <property type="entry name" value="O-SUCCINYLBENZOATE SYNTHASE"/>
    <property type="match status" value="1"/>
</dbReference>
<dbReference type="InterPro" id="IPR013342">
    <property type="entry name" value="Mandelate_racemase_C"/>
</dbReference>
<dbReference type="Gene3D" id="3.30.390.10">
    <property type="entry name" value="Enolase-like, N-terminal domain"/>
    <property type="match status" value="1"/>
</dbReference>
<keyword evidence="3" id="KW-0413">Isomerase</keyword>
<dbReference type="InterPro" id="IPR029065">
    <property type="entry name" value="Enolase_C-like"/>
</dbReference>
<name>A0A8J6N387_9DELT</name>
<dbReference type="InterPro" id="IPR013341">
    <property type="entry name" value="Mandelate_racemase_N_dom"/>
</dbReference>
<evidence type="ECO:0000256" key="2">
    <source>
        <dbReference type="ARBA" id="ARBA00022723"/>
    </source>
</evidence>
<comment type="caution">
    <text evidence="5">The sequence shown here is derived from an EMBL/GenBank/DDBJ whole genome shotgun (WGS) entry which is preliminary data.</text>
</comment>
<feature type="domain" description="Mandelate racemase/muconate lactonizing enzyme C-terminal" evidence="4">
    <location>
        <begin position="132"/>
        <end position="228"/>
    </location>
</feature>
<dbReference type="GO" id="GO:0046872">
    <property type="term" value="F:metal ion binding"/>
    <property type="evidence" value="ECO:0007669"/>
    <property type="project" value="UniProtKB-KW"/>
</dbReference>
<evidence type="ECO:0000313" key="5">
    <source>
        <dbReference type="EMBL" id="MBC8179148.1"/>
    </source>
</evidence>
<dbReference type="InterPro" id="IPR018110">
    <property type="entry name" value="Mandel_Rmase/mucon_lact_enz_CS"/>
</dbReference>
<evidence type="ECO:0000313" key="6">
    <source>
        <dbReference type="Proteomes" id="UP000650524"/>
    </source>
</evidence>
<evidence type="ECO:0000256" key="1">
    <source>
        <dbReference type="ARBA" id="ARBA00008031"/>
    </source>
</evidence>
<dbReference type="InterPro" id="IPR029017">
    <property type="entry name" value="Enolase-like_N"/>
</dbReference>
<dbReference type="EMBL" id="JACNJD010000351">
    <property type="protein sequence ID" value="MBC8179148.1"/>
    <property type="molecule type" value="Genomic_DNA"/>
</dbReference>
<reference evidence="5 6" key="1">
    <citation type="submission" date="2020-08" db="EMBL/GenBank/DDBJ databases">
        <title>Bridging the membrane lipid divide: bacteria of the FCB group superphylum have the potential to synthesize archaeal ether lipids.</title>
        <authorList>
            <person name="Villanueva L."/>
            <person name="Von Meijenfeldt F.A.B."/>
            <person name="Westbye A.B."/>
            <person name="Yadav S."/>
            <person name="Hopmans E.C."/>
            <person name="Dutilh B.E."/>
            <person name="Sinninghe Damste J.S."/>
        </authorList>
    </citation>
    <scope>NUCLEOTIDE SEQUENCE [LARGE SCALE GENOMIC DNA]</scope>
    <source>
        <strain evidence="5">NIOZ-UU27</strain>
    </source>
</reference>
<dbReference type="SMART" id="SM00922">
    <property type="entry name" value="MR_MLE"/>
    <property type="match status" value="1"/>
</dbReference>
<dbReference type="Pfam" id="PF13378">
    <property type="entry name" value="MR_MLE_C"/>
    <property type="match status" value="1"/>
</dbReference>
<dbReference type="GO" id="GO:0009063">
    <property type="term" value="P:amino acid catabolic process"/>
    <property type="evidence" value="ECO:0007669"/>
    <property type="project" value="InterPro"/>
</dbReference>
<accession>A0A8J6N387</accession>
<comment type="similarity">
    <text evidence="1">Belongs to the mandelate racemase/muconate lactonizing enzyme family.</text>
</comment>
<evidence type="ECO:0000259" key="4">
    <source>
        <dbReference type="SMART" id="SM00922"/>
    </source>
</evidence>
<protein>
    <recommendedName>
        <fullName evidence="4">Mandelate racemase/muconate lactonizing enzyme C-terminal domain-containing protein</fullName>
    </recommendedName>
</protein>
<organism evidence="5 6">
    <name type="scientific">Candidatus Desulfacyla euxinica</name>
    <dbReference type="NCBI Taxonomy" id="2841693"/>
    <lineage>
        <taxon>Bacteria</taxon>
        <taxon>Deltaproteobacteria</taxon>
        <taxon>Candidatus Desulfacyla</taxon>
    </lineage>
</organism>
<dbReference type="SFLD" id="SFLDF00009">
    <property type="entry name" value="o-succinylbenzoate_synthase"/>
    <property type="match status" value="1"/>
</dbReference>
<dbReference type="AlphaFoldDB" id="A0A8J6N387"/>
<dbReference type="SFLD" id="SFLDG00180">
    <property type="entry name" value="muconate_cycloisomerase"/>
    <property type="match status" value="1"/>
</dbReference>
<evidence type="ECO:0000256" key="3">
    <source>
        <dbReference type="ARBA" id="ARBA00023235"/>
    </source>
</evidence>
<proteinExistence type="inferred from homology"/>